<evidence type="ECO:0000256" key="8">
    <source>
        <dbReference type="ARBA" id="ARBA00022989"/>
    </source>
</evidence>
<keyword evidence="8 11" id="KW-1133">Transmembrane helix</keyword>
<evidence type="ECO:0000256" key="1">
    <source>
        <dbReference type="ARBA" id="ARBA00004141"/>
    </source>
</evidence>
<dbReference type="Gene3D" id="3.30.450.40">
    <property type="match status" value="1"/>
</dbReference>
<evidence type="ECO:0000256" key="11">
    <source>
        <dbReference type="SAM" id="Phobius"/>
    </source>
</evidence>
<protein>
    <submittedName>
        <fullName evidence="13">DUF4118 domain-containing protein</fullName>
    </submittedName>
</protein>
<evidence type="ECO:0000256" key="7">
    <source>
        <dbReference type="ARBA" id="ARBA00022840"/>
    </source>
</evidence>
<keyword evidence="9" id="KW-0902">Two-component regulatory system</keyword>
<evidence type="ECO:0000256" key="5">
    <source>
        <dbReference type="ARBA" id="ARBA00022741"/>
    </source>
</evidence>
<evidence type="ECO:0000256" key="10">
    <source>
        <dbReference type="ARBA" id="ARBA00023136"/>
    </source>
</evidence>
<dbReference type="Proteomes" id="UP001596104">
    <property type="component" value="Unassembled WGS sequence"/>
</dbReference>
<feature type="transmembrane region" description="Helical" evidence="11">
    <location>
        <begin position="141"/>
        <end position="161"/>
    </location>
</feature>
<comment type="caution">
    <text evidence="13">The sequence shown here is derived from an EMBL/GenBank/DDBJ whole genome shotgun (WGS) entry which is preliminary data.</text>
</comment>
<dbReference type="InterPro" id="IPR029016">
    <property type="entry name" value="GAF-like_dom_sf"/>
</dbReference>
<dbReference type="PANTHER" id="PTHR45569:SF1">
    <property type="entry name" value="SENSOR PROTEIN KDPD"/>
    <property type="match status" value="1"/>
</dbReference>
<dbReference type="InterPro" id="IPR052023">
    <property type="entry name" value="Histidine_kinase_KdpD"/>
</dbReference>
<evidence type="ECO:0000313" key="14">
    <source>
        <dbReference type="Proteomes" id="UP001596104"/>
    </source>
</evidence>
<evidence type="ECO:0000313" key="13">
    <source>
        <dbReference type="EMBL" id="MFC5395086.1"/>
    </source>
</evidence>
<dbReference type="RefSeq" id="WP_377010816.1">
    <property type="nucleotide sequence ID" value="NZ_JBHSLV010000034.1"/>
</dbReference>
<evidence type="ECO:0000256" key="3">
    <source>
        <dbReference type="ARBA" id="ARBA00022679"/>
    </source>
</evidence>
<reference evidence="14" key="1">
    <citation type="journal article" date="2019" name="Int. J. Syst. Evol. Microbiol.">
        <title>The Global Catalogue of Microorganisms (GCM) 10K type strain sequencing project: providing services to taxonomists for standard genome sequencing and annotation.</title>
        <authorList>
            <consortium name="The Broad Institute Genomics Platform"/>
            <consortium name="The Broad Institute Genome Sequencing Center for Infectious Disease"/>
            <person name="Wu L."/>
            <person name="Ma J."/>
        </authorList>
    </citation>
    <scope>NUCLEOTIDE SEQUENCE [LARGE SCALE GENOMIC DNA]</scope>
    <source>
        <strain evidence="14">CGMCC 1.16326</strain>
    </source>
</reference>
<comment type="subcellular location">
    <subcellularLocation>
        <location evidence="1">Membrane</location>
        <topology evidence="1">Multi-pass membrane protein</topology>
    </subcellularLocation>
</comment>
<keyword evidence="2" id="KW-0597">Phosphoprotein</keyword>
<evidence type="ECO:0000256" key="4">
    <source>
        <dbReference type="ARBA" id="ARBA00022692"/>
    </source>
</evidence>
<sequence>MIIRLLVPEARSPPTMPLHSTDKRAIAEGDVAMSAQSSPQEFKLFPEPGTLPALQLSSTPLPVRYLIACAMTGIATVVAVGLDSTVTIPNLSLVFVVPVLIAAVAFGLGPSLASAVLGALAYNFFLTEPRFTLRVDDPANIWAIGLLFIVGVIASAVASTARRRADDAALAMRQAALTRSYGQNLVAADGPEAIFSRTADALEALFEVPVVLMSMQQNAVELTLRRGGVEPSPIDIEAARSSLTTGKVALADVYPFDGSRFDFWPVMGSAGSRAVIGLAFDPQERPPQPGTLVELVASLMALALDRQHLRESDRG</sequence>
<dbReference type="InterPro" id="IPR025201">
    <property type="entry name" value="KdpD_TM"/>
</dbReference>
<dbReference type="Gene3D" id="1.20.120.620">
    <property type="entry name" value="Backbone structure of the membrane domain of e. Coli histidine kinase receptor kdpd"/>
    <property type="match status" value="1"/>
</dbReference>
<evidence type="ECO:0000259" key="12">
    <source>
        <dbReference type="Pfam" id="PF13493"/>
    </source>
</evidence>
<evidence type="ECO:0000256" key="9">
    <source>
        <dbReference type="ARBA" id="ARBA00023012"/>
    </source>
</evidence>
<name>A0ABW0HER7_9HYPH</name>
<evidence type="ECO:0000256" key="6">
    <source>
        <dbReference type="ARBA" id="ARBA00022777"/>
    </source>
</evidence>
<keyword evidence="6" id="KW-0418">Kinase</keyword>
<proteinExistence type="predicted"/>
<keyword evidence="5" id="KW-0547">Nucleotide-binding</keyword>
<keyword evidence="3" id="KW-0808">Transferase</keyword>
<accession>A0ABW0HER7</accession>
<feature type="transmembrane region" description="Helical" evidence="11">
    <location>
        <begin position="94"/>
        <end position="121"/>
    </location>
</feature>
<keyword evidence="14" id="KW-1185">Reference proteome</keyword>
<dbReference type="InterPro" id="IPR038318">
    <property type="entry name" value="KdpD_sf"/>
</dbReference>
<keyword evidence="7" id="KW-0067">ATP-binding</keyword>
<dbReference type="EMBL" id="JBHSLV010000034">
    <property type="protein sequence ID" value="MFC5395086.1"/>
    <property type="molecule type" value="Genomic_DNA"/>
</dbReference>
<organism evidence="13 14">
    <name type="scientific">Bosea vestrisii</name>
    <dbReference type="NCBI Taxonomy" id="151416"/>
    <lineage>
        <taxon>Bacteria</taxon>
        <taxon>Pseudomonadati</taxon>
        <taxon>Pseudomonadota</taxon>
        <taxon>Alphaproteobacteria</taxon>
        <taxon>Hyphomicrobiales</taxon>
        <taxon>Boseaceae</taxon>
        <taxon>Bosea</taxon>
    </lineage>
</organism>
<feature type="domain" description="Sensor protein KdpD transmembrane" evidence="12">
    <location>
        <begin position="65"/>
        <end position="169"/>
    </location>
</feature>
<keyword evidence="10 11" id="KW-0472">Membrane</keyword>
<dbReference type="Pfam" id="PF13493">
    <property type="entry name" value="DUF4118"/>
    <property type="match status" value="1"/>
</dbReference>
<evidence type="ECO:0000256" key="2">
    <source>
        <dbReference type="ARBA" id="ARBA00022553"/>
    </source>
</evidence>
<dbReference type="PANTHER" id="PTHR45569">
    <property type="entry name" value="SENSOR PROTEIN KDPD"/>
    <property type="match status" value="1"/>
</dbReference>
<gene>
    <name evidence="13" type="ORF">ACFPPC_20820</name>
</gene>
<feature type="transmembrane region" description="Helical" evidence="11">
    <location>
        <begin position="63"/>
        <end position="82"/>
    </location>
</feature>
<keyword evidence="4 11" id="KW-0812">Transmembrane</keyword>